<dbReference type="InterPro" id="IPR027417">
    <property type="entry name" value="P-loop_NTPase"/>
</dbReference>
<name>A0A8A3P805_9HELO</name>
<organism evidence="3 4">
    <name type="scientific">Monilinia vaccinii-corymbosi</name>
    <dbReference type="NCBI Taxonomy" id="61207"/>
    <lineage>
        <taxon>Eukaryota</taxon>
        <taxon>Fungi</taxon>
        <taxon>Dikarya</taxon>
        <taxon>Ascomycota</taxon>
        <taxon>Pezizomycotina</taxon>
        <taxon>Leotiomycetes</taxon>
        <taxon>Helotiales</taxon>
        <taxon>Sclerotiniaceae</taxon>
        <taxon>Monilinia</taxon>
    </lineage>
</organism>
<dbReference type="Gene3D" id="3.40.50.300">
    <property type="entry name" value="P-loop containing nucleotide triphosphate hydrolases"/>
    <property type="match status" value="1"/>
</dbReference>
<reference evidence="3" key="1">
    <citation type="submission" date="2020-10" db="EMBL/GenBank/DDBJ databases">
        <title>Genome Sequence of Monilinia vaccinii-corymbosi Sheds Light on Mummy Berry Disease Infection of Blueberry and Mating Type.</title>
        <authorList>
            <person name="Yow A.G."/>
            <person name="Zhang Y."/>
            <person name="Bansal K."/>
            <person name="Eacker S.M."/>
            <person name="Sullivan S."/>
            <person name="Liachko I."/>
            <person name="Cubeta M.A."/>
            <person name="Rollins J.A."/>
            <person name="Ashrafi H."/>
        </authorList>
    </citation>
    <scope>NUCLEOTIDE SEQUENCE</scope>
    <source>
        <strain evidence="3">RL-1</strain>
    </source>
</reference>
<dbReference type="PANTHER" id="PTHR24223">
    <property type="entry name" value="ATP-BINDING CASSETTE SUB-FAMILY C"/>
    <property type="match status" value="1"/>
</dbReference>
<dbReference type="EMBL" id="CP063405">
    <property type="protein sequence ID" value="QSZ28999.1"/>
    <property type="molecule type" value="Genomic_DNA"/>
</dbReference>
<keyword evidence="2" id="KW-0067">ATP-binding</keyword>
<dbReference type="Proteomes" id="UP000672032">
    <property type="component" value="Chromosome 1"/>
</dbReference>
<evidence type="ECO:0000256" key="2">
    <source>
        <dbReference type="ARBA" id="ARBA00022840"/>
    </source>
</evidence>
<evidence type="ECO:0000313" key="4">
    <source>
        <dbReference type="Proteomes" id="UP000672032"/>
    </source>
</evidence>
<dbReference type="AlphaFoldDB" id="A0A8A3P805"/>
<dbReference type="InterPro" id="IPR050173">
    <property type="entry name" value="ABC_transporter_C-like"/>
</dbReference>
<dbReference type="OrthoDB" id="6500128at2759"/>
<keyword evidence="1" id="KW-0547">Nucleotide-binding</keyword>
<dbReference type="GO" id="GO:0016020">
    <property type="term" value="C:membrane"/>
    <property type="evidence" value="ECO:0007669"/>
    <property type="project" value="TreeGrafter"/>
</dbReference>
<evidence type="ECO:0000313" key="3">
    <source>
        <dbReference type="EMBL" id="QSZ28999.1"/>
    </source>
</evidence>
<protein>
    <recommendedName>
        <fullName evidence="5">ABC transporter domain-containing protein</fullName>
    </recommendedName>
</protein>
<dbReference type="GO" id="GO:0005524">
    <property type="term" value="F:ATP binding"/>
    <property type="evidence" value="ECO:0007669"/>
    <property type="project" value="UniProtKB-KW"/>
</dbReference>
<proteinExistence type="predicted"/>
<gene>
    <name evidence="3" type="ORF">DSL72_003508</name>
</gene>
<sequence>MVSLESRTGNLDSEMDAEAPSHGQQQLFCLARAIVRPTQILIMGEASSRDRRDALMQNIIRDVFKGCTIIGVA</sequence>
<keyword evidence="4" id="KW-1185">Reference proteome</keyword>
<evidence type="ECO:0008006" key="5">
    <source>
        <dbReference type="Google" id="ProtNLM"/>
    </source>
</evidence>
<evidence type="ECO:0000256" key="1">
    <source>
        <dbReference type="ARBA" id="ARBA00022741"/>
    </source>
</evidence>
<dbReference type="GO" id="GO:0042626">
    <property type="term" value="F:ATPase-coupled transmembrane transporter activity"/>
    <property type="evidence" value="ECO:0007669"/>
    <property type="project" value="TreeGrafter"/>
</dbReference>
<dbReference type="PANTHER" id="PTHR24223:SF399">
    <property type="entry name" value="ABC TRANSPORTER ATNG"/>
    <property type="match status" value="1"/>
</dbReference>
<accession>A0A8A3P805</accession>
<dbReference type="SUPFAM" id="SSF52540">
    <property type="entry name" value="P-loop containing nucleoside triphosphate hydrolases"/>
    <property type="match status" value="1"/>
</dbReference>